<reference evidence="2" key="1">
    <citation type="submission" date="2022-11" db="EMBL/GenBank/DDBJ databases">
        <authorList>
            <person name="Hyden B.L."/>
            <person name="Feng K."/>
            <person name="Yates T."/>
            <person name="Jawdy S."/>
            <person name="Smart L.B."/>
            <person name="Muchero W."/>
        </authorList>
    </citation>
    <scope>NUCLEOTIDE SEQUENCE</scope>
    <source>
        <tissue evidence="2">Shoot tip</tissue>
    </source>
</reference>
<keyword evidence="1" id="KW-0862">Zinc</keyword>
<dbReference type="EMBL" id="JAPFFL010000001">
    <property type="protein sequence ID" value="KAJ6749838.1"/>
    <property type="molecule type" value="Genomic_DNA"/>
</dbReference>
<dbReference type="PANTHER" id="PTHR31669:SF282">
    <property type="entry name" value="PROTEIN FAR1-RELATED SEQUENCE"/>
    <property type="match status" value="1"/>
</dbReference>
<evidence type="ECO:0000256" key="1">
    <source>
        <dbReference type="RuleBase" id="RU367018"/>
    </source>
</evidence>
<organism evidence="2 3">
    <name type="scientific">Salix viminalis</name>
    <name type="common">Common osier</name>
    <name type="synonym">Basket willow</name>
    <dbReference type="NCBI Taxonomy" id="40686"/>
    <lineage>
        <taxon>Eukaryota</taxon>
        <taxon>Viridiplantae</taxon>
        <taxon>Streptophyta</taxon>
        <taxon>Embryophyta</taxon>
        <taxon>Tracheophyta</taxon>
        <taxon>Spermatophyta</taxon>
        <taxon>Magnoliopsida</taxon>
        <taxon>eudicotyledons</taxon>
        <taxon>Gunneridae</taxon>
        <taxon>Pentapetalae</taxon>
        <taxon>rosids</taxon>
        <taxon>fabids</taxon>
        <taxon>Malpighiales</taxon>
        <taxon>Salicaceae</taxon>
        <taxon>Saliceae</taxon>
        <taxon>Salix</taxon>
    </lineage>
</organism>
<keyword evidence="1" id="KW-0863">Zinc-finger</keyword>
<evidence type="ECO:0000313" key="2">
    <source>
        <dbReference type="EMBL" id="KAJ6749838.1"/>
    </source>
</evidence>
<evidence type="ECO:0000313" key="3">
    <source>
        <dbReference type="Proteomes" id="UP001151529"/>
    </source>
</evidence>
<accession>A0A9Q0VK30</accession>
<protein>
    <recommendedName>
        <fullName evidence="1">Protein FAR1-RELATED SEQUENCE</fullName>
    </recommendedName>
</protein>
<comment type="similarity">
    <text evidence="1">Belongs to the FHY3/FAR1 family.</text>
</comment>
<comment type="caution">
    <text evidence="2">The sequence shown here is derived from an EMBL/GenBank/DDBJ whole genome shotgun (WGS) entry which is preliminary data.</text>
</comment>
<name>A0A9Q0VK30_SALVM</name>
<keyword evidence="1" id="KW-0479">Metal-binding</keyword>
<dbReference type="GO" id="GO:0006355">
    <property type="term" value="P:regulation of DNA-templated transcription"/>
    <property type="evidence" value="ECO:0007669"/>
    <property type="project" value="UniProtKB-UniRule"/>
</dbReference>
<dbReference type="InterPro" id="IPR031052">
    <property type="entry name" value="FHY3/FAR1"/>
</dbReference>
<dbReference type="Proteomes" id="UP001151529">
    <property type="component" value="Chromosome 16"/>
</dbReference>
<dbReference type="GO" id="GO:0008270">
    <property type="term" value="F:zinc ion binding"/>
    <property type="evidence" value="ECO:0007669"/>
    <property type="project" value="UniProtKB-UniRule"/>
</dbReference>
<reference evidence="2" key="2">
    <citation type="journal article" date="2023" name="Int. J. Mol. Sci.">
        <title>De Novo Assembly and Annotation of 11 Diverse Shrub Willow (Salix) Genomes Reveals Novel Gene Organization in Sex-Linked Regions.</title>
        <authorList>
            <person name="Hyden B."/>
            <person name="Feng K."/>
            <person name="Yates T.B."/>
            <person name="Jawdy S."/>
            <person name="Cereghino C."/>
            <person name="Smart L.B."/>
            <person name="Muchero W."/>
        </authorList>
    </citation>
    <scope>NUCLEOTIDE SEQUENCE [LARGE SCALE GENOMIC DNA]</scope>
    <source>
        <tissue evidence="2">Shoot tip</tissue>
    </source>
</reference>
<dbReference type="GO" id="GO:0005634">
    <property type="term" value="C:nucleus"/>
    <property type="evidence" value="ECO:0007669"/>
    <property type="project" value="UniProtKB-SubCell"/>
</dbReference>
<keyword evidence="3" id="KW-1185">Reference proteome</keyword>
<sequence length="236" mass="27086">MEKHGRAEIQVVFSSEEAAYEFTKAMLTKLVSTSKETYSESPLMICNDNEAEMDKDARKKGEQSSNMGCIFNLTLMVTQQVFLWRDGRSEVGYDYFGDVLILGTESSSSAMKAVLPGAEHRIGIWYIRRNALNHLPALYIQPGFEIFFNKCVPDCQTEEGFDSRWESLPEQFDLPENSWLSSLYKSEMDRENSLRLVCSHRHIKWILGFLLRMMAAGALETRKLTLQKQVIMKRTG</sequence>
<dbReference type="AlphaFoldDB" id="A0A9Q0VK30"/>
<comment type="function">
    <text evidence="1">Putative transcription activator involved in regulating light control of development.</text>
</comment>
<keyword evidence="1" id="KW-0539">Nucleus</keyword>
<comment type="subcellular location">
    <subcellularLocation>
        <location evidence="1">Nucleus</location>
    </subcellularLocation>
</comment>
<gene>
    <name evidence="2" type="ORF">OIU85_000468</name>
</gene>
<proteinExistence type="inferred from homology"/>
<dbReference type="PANTHER" id="PTHR31669">
    <property type="entry name" value="PROTEIN FAR1-RELATED SEQUENCE 10-RELATED"/>
    <property type="match status" value="1"/>
</dbReference>